<protein>
    <submittedName>
        <fullName evidence="1">Uncharacterized protein</fullName>
    </submittedName>
</protein>
<sequence>KVKQWAHLSLPNGQIARTRWKEDNISLSQLRCAQYIKLKINKEVHFGEFHFFFLHQVSHETIALTALSLFGDLVQELLKKSSGMYQTI</sequence>
<dbReference type="Proteomes" id="UP000054144">
    <property type="component" value="Unassembled WGS sequence"/>
</dbReference>
<feature type="non-terminal residue" evidence="1">
    <location>
        <position position="1"/>
    </location>
</feature>
<evidence type="ECO:0000313" key="2">
    <source>
        <dbReference type="Proteomes" id="UP000054144"/>
    </source>
</evidence>
<proteinExistence type="predicted"/>
<gene>
    <name evidence="1" type="ORF">FISHEDRAFT_8777</name>
</gene>
<organism evidence="1 2">
    <name type="scientific">Fistulina hepatica ATCC 64428</name>
    <dbReference type="NCBI Taxonomy" id="1128425"/>
    <lineage>
        <taxon>Eukaryota</taxon>
        <taxon>Fungi</taxon>
        <taxon>Dikarya</taxon>
        <taxon>Basidiomycota</taxon>
        <taxon>Agaricomycotina</taxon>
        <taxon>Agaricomycetes</taxon>
        <taxon>Agaricomycetidae</taxon>
        <taxon>Agaricales</taxon>
        <taxon>Fistulinaceae</taxon>
        <taxon>Fistulina</taxon>
    </lineage>
</organism>
<dbReference type="OrthoDB" id="2669721at2759"/>
<dbReference type="EMBL" id="KN882046">
    <property type="protein sequence ID" value="KIY45817.1"/>
    <property type="molecule type" value="Genomic_DNA"/>
</dbReference>
<feature type="non-terminal residue" evidence="1">
    <location>
        <position position="88"/>
    </location>
</feature>
<name>A0A0D7A496_9AGAR</name>
<evidence type="ECO:0000313" key="1">
    <source>
        <dbReference type="EMBL" id="KIY45817.1"/>
    </source>
</evidence>
<reference evidence="1 2" key="1">
    <citation type="journal article" date="2015" name="Fungal Genet. Biol.">
        <title>Evolution of novel wood decay mechanisms in Agaricales revealed by the genome sequences of Fistulina hepatica and Cylindrobasidium torrendii.</title>
        <authorList>
            <person name="Floudas D."/>
            <person name="Held B.W."/>
            <person name="Riley R."/>
            <person name="Nagy L.G."/>
            <person name="Koehler G."/>
            <person name="Ransdell A.S."/>
            <person name="Younus H."/>
            <person name="Chow J."/>
            <person name="Chiniquy J."/>
            <person name="Lipzen A."/>
            <person name="Tritt A."/>
            <person name="Sun H."/>
            <person name="Haridas S."/>
            <person name="LaButti K."/>
            <person name="Ohm R.A."/>
            <person name="Kues U."/>
            <person name="Blanchette R.A."/>
            <person name="Grigoriev I.V."/>
            <person name="Minto R.E."/>
            <person name="Hibbett D.S."/>
        </authorList>
    </citation>
    <scope>NUCLEOTIDE SEQUENCE [LARGE SCALE GENOMIC DNA]</scope>
    <source>
        <strain evidence="1 2">ATCC 64428</strain>
    </source>
</reference>
<accession>A0A0D7A496</accession>
<keyword evidence="2" id="KW-1185">Reference proteome</keyword>
<dbReference type="AlphaFoldDB" id="A0A0D7A496"/>